<dbReference type="Gene3D" id="3.40.50.1110">
    <property type="entry name" value="SGNH hydrolase"/>
    <property type="match status" value="1"/>
</dbReference>
<dbReference type="PANTHER" id="PTHR30383:SF24">
    <property type="entry name" value="THIOESTERASE 1_PROTEASE 1_LYSOPHOSPHOLIPASE L1"/>
    <property type="match status" value="1"/>
</dbReference>
<dbReference type="SUPFAM" id="SSF52266">
    <property type="entry name" value="SGNH hydrolase"/>
    <property type="match status" value="1"/>
</dbReference>
<dbReference type="Pfam" id="PF13472">
    <property type="entry name" value="Lipase_GDSL_2"/>
    <property type="match status" value="1"/>
</dbReference>
<protein>
    <submittedName>
        <fullName evidence="2">Arylesterase</fullName>
    </submittedName>
</protein>
<dbReference type="CDD" id="cd01822">
    <property type="entry name" value="Lysophospholipase_L1_like"/>
    <property type="match status" value="1"/>
</dbReference>
<name>A0ABV3RFC0_9SPHN</name>
<dbReference type="Proteomes" id="UP001556118">
    <property type="component" value="Unassembled WGS sequence"/>
</dbReference>
<dbReference type="InterPro" id="IPR013830">
    <property type="entry name" value="SGNH_hydro"/>
</dbReference>
<evidence type="ECO:0000313" key="2">
    <source>
        <dbReference type="EMBL" id="MEW9856803.1"/>
    </source>
</evidence>
<feature type="domain" description="SGNH hydrolase-type esterase" evidence="1">
    <location>
        <begin position="49"/>
        <end position="199"/>
    </location>
</feature>
<dbReference type="RefSeq" id="WP_367775281.1">
    <property type="nucleotide sequence ID" value="NZ_JBFNXR010000054.1"/>
</dbReference>
<reference evidence="2 3" key="1">
    <citation type="submission" date="2024-06" db="EMBL/GenBank/DDBJ databases">
        <title>Novosphingobium rhizovicinus M1R2S20.</title>
        <authorList>
            <person name="Sun J.-Q."/>
        </authorList>
    </citation>
    <scope>NUCLEOTIDE SEQUENCE [LARGE SCALE GENOMIC DNA]</scope>
    <source>
        <strain evidence="2 3">M1R2S20</strain>
    </source>
</reference>
<dbReference type="PROSITE" id="PS51257">
    <property type="entry name" value="PROKAR_LIPOPROTEIN"/>
    <property type="match status" value="1"/>
</dbReference>
<gene>
    <name evidence="2" type="ORF">ABUH87_16890</name>
</gene>
<evidence type="ECO:0000313" key="3">
    <source>
        <dbReference type="Proteomes" id="UP001556118"/>
    </source>
</evidence>
<sequence>MLRAALSLAAAAGLAACGQETAPAARDERSALDQPPPIPVMGPRRIILAYGDSVLAGSGSAPGDSYPGMLEAALRARGVDARVVDSGLAGETSGQALGRLPETLDGQPVEPEVIVVSIGSNDMLRGVPPAQTRANLARILSMLRDRGIRVVLLGVMAAPNLSADFARQFNPIYPTLARQYDAVLVPFFLQPGAAAADADNLQGDSLQPIAHGAEELVVATIDDVIEALPER</sequence>
<dbReference type="InterPro" id="IPR036514">
    <property type="entry name" value="SGNH_hydro_sf"/>
</dbReference>
<dbReference type="InterPro" id="IPR051532">
    <property type="entry name" value="Ester_Hydrolysis_Enzymes"/>
</dbReference>
<dbReference type="PANTHER" id="PTHR30383">
    <property type="entry name" value="THIOESTERASE 1/PROTEASE 1/LYSOPHOSPHOLIPASE L1"/>
    <property type="match status" value="1"/>
</dbReference>
<organism evidence="2 3">
    <name type="scientific">Novosphingobium rhizovicinum</name>
    <dbReference type="NCBI Taxonomy" id="3228928"/>
    <lineage>
        <taxon>Bacteria</taxon>
        <taxon>Pseudomonadati</taxon>
        <taxon>Pseudomonadota</taxon>
        <taxon>Alphaproteobacteria</taxon>
        <taxon>Sphingomonadales</taxon>
        <taxon>Sphingomonadaceae</taxon>
        <taxon>Novosphingobium</taxon>
    </lineage>
</organism>
<dbReference type="EMBL" id="JBFNXR010000054">
    <property type="protein sequence ID" value="MEW9856803.1"/>
    <property type="molecule type" value="Genomic_DNA"/>
</dbReference>
<keyword evidence="3" id="KW-1185">Reference proteome</keyword>
<comment type="caution">
    <text evidence="2">The sequence shown here is derived from an EMBL/GenBank/DDBJ whole genome shotgun (WGS) entry which is preliminary data.</text>
</comment>
<evidence type="ECO:0000259" key="1">
    <source>
        <dbReference type="Pfam" id="PF13472"/>
    </source>
</evidence>
<accession>A0ABV3RFC0</accession>
<proteinExistence type="predicted"/>